<feature type="compositionally biased region" description="Polar residues" evidence="1">
    <location>
        <begin position="62"/>
        <end position="74"/>
    </location>
</feature>
<feature type="region of interest" description="Disordered" evidence="1">
    <location>
        <begin position="50"/>
        <end position="74"/>
    </location>
</feature>
<evidence type="ECO:0000313" key="3">
    <source>
        <dbReference type="Proteomes" id="UP000306740"/>
    </source>
</evidence>
<evidence type="ECO:0000313" key="2">
    <source>
        <dbReference type="EMBL" id="TNC43228.1"/>
    </source>
</evidence>
<accession>A0A5C4MK83</accession>
<organism evidence="2 3">
    <name type="scientific">Mumia zhuanghuii</name>
    <dbReference type="NCBI Taxonomy" id="2585211"/>
    <lineage>
        <taxon>Bacteria</taxon>
        <taxon>Bacillati</taxon>
        <taxon>Actinomycetota</taxon>
        <taxon>Actinomycetes</taxon>
        <taxon>Propionibacteriales</taxon>
        <taxon>Nocardioidaceae</taxon>
        <taxon>Mumia</taxon>
    </lineage>
</organism>
<sequence>MLLIVIAAGLLAAVLAYPYRGRSLPGAVPGSAALDRLLVAIAEWAGIGYHPDADRGDDVSSKLPTLNSSTAPRD</sequence>
<comment type="caution">
    <text evidence="2">The sequence shown here is derived from an EMBL/GenBank/DDBJ whole genome shotgun (WGS) entry which is preliminary data.</text>
</comment>
<gene>
    <name evidence="2" type="ORF">FHE65_18820</name>
</gene>
<reference evidence="2 3" key="1">
    <citation type="submission" date="2019-05" db="EMBL/GenBank/DDBJ databases">
        <title>Mumia sp. nov., isolated from the intestinal contents of plateau pika (Ochotona curzoniae) in the Qinghai-Tibet plateau of China.</title>
        <authorList>
            <person name="Tian Z."/>
        </authorList>
    </citation>
    <scope>NUCLEOTIDE SEQUENCE [LARGE SCALE GENOMIC DNA]</scope>
    <source>
        <strain evidence="3">527</strain>
    </source>
</reference>
<proteinExistence type="predicted"/>
<name>A0A5C4MK83_9ACTN</name>
<dbReference type="RefSeq" id="WP_139086626.1">
    <property type="nucleotide sequence ID" value="NZ_VDFR01000082.1"/>
</dbReference>
<dbReference type="AlphaFoldDB" id="A0A5C4MK83"/>
<evidence type="ECO:0000256" key="1">
    <source>
        <dbReference type="SAM" id="MobiDB-lite"/>
    </source>
</evidence>
<feature type="compositionally biased region" description="Basic and acidic residues" evidence="1">
    <location>
        <begin position="51"/>
        <end position="60"/>
    </location>
</feature>
<dbReference type="Proteomes" id="UP000306740">
    <property type="component" value="Unassembled WGS sequence"/>
</dbReference>
<protein>
    <submittedName>
        <fullName evidence="2">Uncharacterized protein</fullName>
    </submittedName>
</protein>
<dbReference type="EMBL" id="VDFR01000082">
    <property type="protein sequence ID" value="TNC43228.1"/>
    <property type="molecule type" value="Genomic_DNA"/>
</dbReference>